<keyword evidence="3" id="KW-0326">Glycosidase</keyword>
<dbReference type="RefSeq" id="WP_143544611.1">
    <property type="nucleotide sequence ID" value="NZ_BMLC01000002.1"/>
</dbReference>
<feature type="transmembrane region" description="Helical" evidence="5">
    <location>
        <begin position="412"/>
        <end position="434"/>
    </location>
</feature>
<evidence type="ECO:0000256" key="1">
    <source>
        <dbReference type="ARBA" id="ARBA00007754"/>
    </source>
</evidence>
<reference evidence="7 8" key="1">
    <citation type="submission" date="2017-09" db="EMBL/GenBank/DDBJ databases">
        <authorList>
            <person name="Ehlers B."/>
            <person name="Leendertz F.H."/>
        </authorList>
    </citation>
    <scope>NUCLEOTIDE SEQUENCE [LARGE SCALE GENOMIC DNA]</scope>
    <source>
        <strain evidence="7 8">CGMCC 1.05381</strain>
    </source>
</reference>
<keyword evidence="5" id="KW-1133">Transmembrane helix</keyword>
<dbReference type="GO" id="GO:0006080">
    <property type="term" value="P:substituted mannan metabolic process"/>
    <property type="evidence" value="ECO:0007669"/>
    <property type="project" value="InterPro"/>
</dbReference>
<feature type="transmembrane region" description="Helical" evidence="5">
    <location>
        <begin position="482"/>
        <end position="504"/>
    </location>
</feature>
<dbReference type="SUPFAM" id="SSF51445">
    <property type="entry name" value="(Trans)glycosidases"/>
    <property type="match status" value="1"/>
</dbReference>
<dbReference type="Gene3D" id="3.20.20.80">
    <property type="entry name" value="Glycosidases"/>
    <property type="match status" value="1"/>
</dbReference>
<dbReference type="Pfam" id="PF10129">
    <property type="entry name" value="OpgC_C"/>
    <property type="match status" value="1"/>
</dbReference>
<dbReference type="PROSITE" id="PS51764">
    <property type="entry name" value="GH26"/>
    <property type="match status" value="1"/>
</dbReference>
<feature type="transmembrane region" description="Helical" evidence="5">
    <location>
        <begin position="813"/>
        <end position="833"/>
    </location>
</feature>
<feature type="transmembrane region" description="Helical" evidence="5">
    <location>
        <begin position="455"/>
        <end position="476"/>
    </location>
</feature>
<feature type="transmembrane region" description="Helical" evidence="5">
    <location>
        <begin position="527"/>
        <end position="547"/>
    </location>
</feature>
<dbReference type="GO" id="GO:0016985">
    <property type="term" value="F:mannan endo-1,4-beta-mannosidase activity"/>
    <property type="evidence" value="ECO:0007669"/>
    <property type="project" value="InterPro"/>
</dbReference>
<dbReference type="AlphaFoldDB" id="A0A2C8YR38"/>
<feature type="transmembrane region" description="Helical" evidence="5">
    <location>
        <begin position="745"/>
        <end position="766"/>
    </location>
</feature>
<feature type="transmembrane region" description="Helical" evidence="5">
    <location>
        <begin position="773"/>
        <end position="801"/>
    </location>
</feature>
<gene>
    <name evidence="7" type="ORF">SAMN06296378_0487</name>
</gene>
<name>A0A2C8YR38_9MICO</name>
<dbReference type="OrthoDB" id="9816550at2"/>
<dbReference type="InterPro" id="IPR017853">
    <property type="entry name" value="GH"/>
</dbReference>
<comment type="caution">
    <text evidence="4">Lacks conserved residue(s) required for the propagation of feature annotation.</text>
</comment>
<evidence type="ECO:0000256" key="3">
    <source>
        <dbReference type="ARBA" id="ARBA00023295"/>
    </source>
</evidence>
<keyword evidence="2" id="KW-0378">Hydrolase</keyword>
<comment type="similarity">
    <text evidence="1 4">Belongs to the glycosyl hydrolase 26 family.</text>
</comment>
<feature type="transmembrane region" description="Helical" evidence="5">
    <location>
        <begin position="689"/>
        <end position="709"/>
    </location>
</feature>
<evidence type="ECO:0000313" key="7">
    <source>
        <dbReference type="EMBL" id="SOE52980.1"/>
    </source>
</evidence>
<evidence type="ECO:0000256" key="2">
    <source>
        <dbReference type="ARBA" id="ARBA00022801"/>
    </source>
</evidence>
<proteinExistence type="inferred from homology"/>
<keyword evidence="5" id="KW-0812">Transmembrane</keyword>
<evidence type="ECO:0000259" key="6">
    <source>
        <dbReference type="PROSITE" id="PS51764"/>
    </source>
</evidence>
<evidence type="ECO:0000256" key="5">
    <source>
        <dbReference type="SAM" id="Phobius"/>
    </source>
</evidence>
<dbReference type="InterPro" id="IPR022790">
    <property type="entry name" value="GH26_dom"/>
</dbReference>
<feature type="transmembrane region" description="Helical" evidence="5">
    <location>
        <begin position="658"/>
        <end position="677"/>
    </location>
</feature>
<protein>
    <recommendedName>
        <fullName evidence="6">GH26 domain-containing protein</fullName>
    </recommendedName>
</protein>
<keyword evidence="8" id="KW-1185">Reference proteome</keyword>
<dbReference type="EMBL" id="OCST01000001">
    <property type="protein sequence ID" value="SOE52980.1"/>
    <property type="molecule type" value="Genomic_DNA"/>
</dbReference>
<sequence>MRGGSCLAAGWMVLAALVFALVFGPAVPPAAALPFTTLPSTVSAAVDGDAADVLEPQDGPYFGSILNWADDSAQSQADRLGAPSAVYEHEATVPMSESSKLYLDQFLDQVQRQGALPVITLTPTVALADIDQGVADALVDALVEVIGDRELPAYLRFAPNMNGTWTAWGQQPSAYRQAFTVVAEAVHARLNDAVMVWSPAAGDAYPFTRARPVDTDLLRELDTDGSGVVDTADDAYAPYFPGANVVDWVGLSLYHGDTDGGEVVNVVPAGGEFASRLGPVSARVPTDDDFYARYSGNTDTPLMLETAAFYSASAAGGAELAVKQTWWRQVFAGSEDGMYDNLGVVLWRDTTSTRAVVGEVSIDWSGTLRTHIVDALSDDLASSSLVLGPVLEPVGTATPGAAAFTGASVTGWPAWLVVAGVALAASGLFAWALLARNRVRVLYREQQNRDLRIDMFRGIAIVFVVINHVGLVSLFQNGTQEAVGMVSGAELFVLLSGVVLGMVYRPRLEAGKLGEVIIRTGERAWKLYRTALAVVLLIFLLSLVPFVNDVAVTTYTDQGAGASGSSATGRVYDLYTNADQLLAYPVNPQIFLDLAMMRLGPWQFNVMGLYVVLLAVSPLILWALSRRWAVGILACSWSLYAVGALTHWRLLPSQSEDSFPVLIWQVLFVTGIVAGYHRREIFAWFSTRAGTIILGLIVLAFVALMLFSWNNPYLSSAVDVRLGLIPDNTFRLVYDSLFERTSLGIGRLVNVLLLVVTGFAVMSAFWRPIHAALGWFFVPLGQATLYVFIMHVFFALLVANITALATGNTWLNTAAYIAILGLLWVMVKTRFLFKVVPR</sequence>
<feature type="domain" description="GH26" evidence="6">
    <location>
        <begin position="41"/>
        <end position="390"/>
    </location>
</feature>
<feature type="transmembrane region" description="Helical" evidence="5">
    <location>
        <begin position="602"/>
        <end position="621"/>
    </location>
</feature>
<evidence type="ECO:0000313" key="8">
    <source>
        <dbReference type="Proteomes" id="UP000219440"/>
    </source>
</evidence>
<dbReference type="Proteomes" id="UP000219440">
    <property type="component" value="Unassembled WGS sequence"/>
</dbReference>
<dbReference type="InterPro" id="IPR014550">
    <property type="entry name" value="UCP028704_OpgC"/>
</dbReference>
<dbReference type="PANTHER" id="PTHR40079">
    <property type="entry name" value="MANNAN ENDO-1,4-BETA-MANNOSIDASE E-RELATED"/>
    <property type="match status" value="1"/>
</dbReference>
<dbReference type="InterPro" id="IPR000805">
    <property type="entry name" value="Glyco_hydro_26"/>
</dbReference>
<organism evidence="7 8">
    <name type="scientific">Salinibacterium xinjiangense</name>
    <dbReference type="NCBI Taxonomy" id="386302"/>
    <lineage>
        <taxon>Bacteria</taxon>
        <taxon>Bacillati</taxon>
        <taxon>Actinomycetota</taxon>
        <taxon>Actinomycetes</taxon>
        <taxon>Micrococcales</taxon>
        <taxon>Microbacteriaceae</taxon>
        <taxon>Salinibacterium</taxon>
    </lineage>
</organism>
<feature type="transmembrane region" description="Helical" evidence="5">
    <location>
        <begin position="628"/>
        <end position="646"/>
    </location>
</feature>
<accession>A0A2C8YR38</accession>
<dbReference type="PANTHER" id="PTHR40079:SF4">
    <property type="entry name" value="GH26 DOMAIN-CONTAINING PROTEIN-RELATED"/>
    <property type="match status" value="1"/>
</dbReference>
<keyword evidence="5" id="KW-0472">Membrane</keyword>
<evidence type="ECO:0000256" key="4">
    <source>
        <dbReference type="PROSITE-ProRule" id="PRU01100"/>
    </source>
</evidence>